<dbReference type="EMBL" id="VIIS01002177">
    <property type="protein sequence ID" value="KAF0287651.1"/>
    <property type="molecule type" value="Genomic_DNA"/>
</dbReference>
<feature type="chain" id="PRO_5025496126" description="WAP domain-containing protein" evidence="1">
    <location>
        <begin position="24"/>
        <end position="116"/>
    </location>
</feature>
<gene>
    <name evidence="2" type="ORF">FJT64_013950</name>
</gene>
<feature type="signal peptide" evidence="1">
    <location>
        <begin position="1"/>
        <end position="23"/>
    </location>
</feature>
<keyword evidence="1" id="KW-0732">Signal</keyword>
<accession>A0A6A4VDI3</accession>
<sequence length="116" mass="12363">MVSRMVLVAAAAALVCLASQVEAAPRDAKFFLFDFEKKDKETGNGVNCGPASAVPGDAGCVATNAYCKYFGGTRWECVAKKANGKKCDRPAMCESGKCPSICYIFDTDKCIQKCEA</sequence>
<evidence type="ECO:0008006" key="4">
    <source>
        <dbReference type="Google" id="ProtNLM"/>
    </source>
</evidence>
<evidence type="ECO:0000256" key="1">
    <source>
        <dbReference type="SAM" id="SignalP"/>
    </source>
</evidence>
<keyword evidence="3" id="KW-1185">Reference proteome</keyword>
<protein>
    <recommendedName>
        <fullName evidence="4">WAP domain-containing protein</fullName>
    </recommendedName>
</protein>
<comment type="caution">
    <text evidence="2">The sequence shown here is derived from an EMBL/GenBank/DDBJ whole genome shotgun (WGS) entry which is preliminary data.</text>
</comment>
<reference evidence="2 3" key="1">
    <citation type="submission" date="2019-07" db="EMBL/GenBank/DDBJ databases">
        <title>Draft genome assembly of a fouling barnacle, Amphibalanus amphitrite (Darwin, 1854): The first reference genome for Thecostraca.</title>
        <authorList>
            <person name="Kim W."/>
        </authorList>
    </citation>
    <scope>NUCLEOTIDE SEQUENCE [LARGE SCALE GENOMIC DNA]</scope>
    <source>
        <strain evidence="2">SNU_AA5</strain>
        <tissue evidence="2">Soma without cirri and trophi</tissue>
    </source>
</reference>
<dbReference type="AlphaFoldDB" id="A0A6A4VDI3"/>
<proteinExistence type="predicted"/>
<dbReference type="Proteomes" id="UP000440578">
    <property type="component" value="Unassembled WGS sequence"/>
</dbReference>
<evidence type="ECO:0000313" key="3">
    <source>
        <dbReference type="Proteomes" id="UP000440578"/>
    </source>
</evidence>
<name>A0A6A4VDI3_AMPAM</name>
<organism evidence="2 3">
    <name type="scientific">Amphibalanus amphitrite</name>
    <name type="common">Striped barnacle</name>
    <name type="synonym">Balanus amphitrite</name>
    <dbReference type="NCBI Taxonomy" id="1232801"/>
    <lineage>
        <taxon>Eukaryota</taxon>
        <taxon>Metazoa</taxon>
        <taxon>Ecdysozoa</taxon>
        <taxon>Arthropoda</taxon>
        <taxon>Crustacea</taxon>
        <taxon>Multicrustacea</taxon>
        <taxon>Cirripedia</taxon>
        <taxon>Thoracica</taxon>
        <taxon>Thoracicalcarea</taxon>
        <taxon>Balanomorpha</taxon>
        <taxon>Balanoidea</taxon>
        <taxon>Balanidae</taxon>
        <taxon>Amphibalaninae</taxon>
        <taxon>Amphibalanus</taxon>
    </lineage>
</organism>
<evidence type="ECO:0000313" key="2">
    <source>
        <dbReference type="EMBL" id="KAF0287651.1"/>
    </source>
</evidence>